<dbReference type="Proteomes" id="UP000824135">
    <property type="component" value="Unassembled WGS sequence"/>
</dbReference>
<keyword evidence="1" id="KW-0238">DNA-binding</keyword>
<gene>
    <name evidence="3" type="ORF">H9728_00525</name>
</gene>
<dbReference type="PANTHER" id="PTHR46558">
    <property type="entry name" value="TRACRIPTIONAL REGULATORY PROTEIN-RELATED-RELATED"/>
    <property type="match status" value="1"/>
</dbReference>
<dbReference type="CDD" id="cd00093">
    <property type="entry name" value="HTH_XRE"/>
    <property type="match status" value="2"/>
</dbReference>
<reference evidence="3" key="2">
    <citation type="submission" date="2021-04" db="EMBL/GenBank/DDBJ databases">
        <authorList>
            <person name="Gilroy R."/>
        </authorList>
    </citation>
    <scope>NUCLEOTIDE SEQUENCE</scope>
    <source>
        <strain evidence="3">CHK199-9574</strain>
    </source>
</reference>
<reference evidence="3" key="1">
    <citation type="journal article" date="2021" name="PeerJ">
        <title>Extensive microbial diversity within the chicken gut microbiome revealed by metagenomics and culture.</title>
        <authorList>
            <person name="Gilroy R."/>
            <person name="Ravi A."/>
            <person name="Getino M."/>
            <person name="Pursley I."/>
            <person name="Horton D.L."/>
            <person name="Alikhan N.F."/>
            <person name="Baker D."/>
            <person name="Gharbi K."/>
            <person name="Hall N."/>
            <person name="Watson M."/>
            <person name="Adriaenssens E.M."/>
            <person name="Foster-Nyarko E."/>
            <person name="Jarju S."/>
            <person name="Secka A."/>
            <person name="Antonio M."/>
            <person name="Oren A."/>
            <person name="Chaudhuri R.R."/>
            <person name="La Ragione R."/>
            <person name="Hildebrand F."/>
            <person name="Pallen M.J."/>
        </authorList>
    </citation>
    <scope>NUCLEOTIDE SEQUENCE</scope>
    <source>
        <strain evidence="3">CHK199-9574</strain>
    </source>
</reference>
<comment type="caution">
    <text evidence="3">The sequence shown here is derived from an EMBL/GenBank/DDBJ whole genome shotgun (WGS) entry which is preliminary data.</text>
</comment>
<protein>
    <submittedName>
        <fullName evidence="3">Helix-turn-helix domain-containing protein</fullName>
    </submittedName>
</protein>
<evidence type="ECO:0000313" key="3">
    <source>
        <dbReference type="EMBL" id="HIY77508.1"/>
    </source>
</evidence>
<dbReference type="PANTHER" id="PTHR46558:SF11">
    <property type="entry name" value="HTH-TYPE TRANSCRIPTIONAL REGULATOR XRE"/>
    <property type="match status" value="1"/>
</dbReference>
<dbReference type="Gene3D" id="1.10.260.40">
    <property type="entry name" value="lambda repressor-like DNA-binding domains"/>
    <property type="match status" value="2"/>
</dbReference>
<proteinExistence type="predicted"/>
<name>A0A9D1Z780_9FIRM</name>
<dbReference type="EMBL" id="DXCO01000004">
    <property type="protein sequence ID" value="HIY77508.1"/>
    <property type="molecule type" value="Genomic_DNA"/>
</dbReference>
<dbReference type="AlphaFoldDB" id="A0A9D1Z780"/>
<dbReference type="InterPro" id="IPR010982">
    <property type="entry name" value="Lambda_DNA-bd_dom_sf"/>
</dbReference>
<dbReference type="GO" id="GO:0003677">
    <property type="term" value="F:DNA binding"/>
    <property type="evidence" value="ECO:0007669"/>
    <property type="project" value="UniProtKB-KW"/>
</dbReference>
<dbReference type="SMART" id="SM00530">
    <property type="entry name" value="HTH_XRE"/>
    <property type="match status" value="2"/>
</dbReference>
<evidence type="ECO:0000256" key="1">
    <source>
        <dbReference type="ARBA" id="ARBA00023125"/>
    </source>
</evidence>
<evidence type="ECO:0000313" key="4">
    <source>
        <dbReference type="Proteomes" id="UP000824135"/>
    </source>
</evidence>
<accession>A0A9D1Z780</accession>
<feature type="domain" description="HTH cro/C1-type" evidence="2">
    <location>
        <begin position="94"/>
        <end position="131"/>
    </location>
</feature>
<feature type="domain" description="HTH cro/C1-type" evidence="2">
    <location>
        <begin position="1"/>
        <end position="55"/>
    </location>
</feature>
<dbReference type="Pfam" id="PF01381">
    <property type="entry name" value="HTH_3"/>
    <property type="match status" value="1"/>
</dbReference>
<evidence type="ECO:0000259" key="2">
    <source>
        <dbReference type="PROSITE" id="PS50943"/>
    </source>
</evidence>
<dbReference type="PROSITE" id="PS50943">
    <property type="entry name" value="HTH_CROC1"/>
    <property type="match status" value="2"/>
</dbReference>
<organism evidence="3 4">
    <name type="scientific">Candidatus Borkfalkia excrementavium</name>
    <dbReference type="NCBI Taxonomy" id="2838505"/>
    <lineage>
        <taxon>Bacteria</taxon>
        <taxon>Bacillati</taxon>
        <taxon>Bacillota</taxon>
        <taxon>Clostridia</taxon>
        <taxon>Christensenellales</taxon>
        <taxon>Christensenellaceae</taxon>
        <taxon>Candidatus Borkfalkia</taxon>
    </lineage>
</organism>
<sequence>MKDLLTDLGYNIEAFSKEAGVGRSDVYHWLKGDYNPSPRSLIRIAEKYNVSVDYMFGFSDRKELIFKKSALTFYERFTRSRMLAGFSCYKIWQECGIGQAAMSRWKTLGCIPETEVFLKLAKCLGCTLDYLLGIGE</sequence>
<dbReference type="SUPFAM" id="SSF47413">
    <property type="entry name" value="lambda repressor-like DNA-binding domains"/>
    <property type="match status" value="2"/>
</dbReference>
<dbReference type="InterPro" id="IPR001387">
    <property type="entry name" value="Cro/C1-type_HTH"/>
</dbReference>